<gene>
    <name evidence="1" type="ORF">SAMN02910344_00318</name>
</gene>
<name>A0A662ZFM6_9GAMM</name>
<proteinExistence type="predicted"/>
<reference evidence="1 2" key="1">
    <citation type="submission" date="2016-10" db="EMBL/GenBank/DDBJ databases">
        <authorList>
            <person name="Varghese N."/>
            <person name="Submissions S."/>
        </authorList>
    </citation>
    <scope>NUCLEOTIDE SEQUENCE [LARGE SCALE GENOMIC DNA]</scope>
    <source>
        <strain evidence="1 2">DSM 1361</strain>
    </source>
</reference>
<accession>A0A662ZFM6</accession>
<dbReference type="RefSeq" id="WP_093140317.1">
    <property type="nucleotide sequence ID" value="NZ_FOXF01000003.1"/>
</dbReference>
<dbReference type="EMBL" id="FOXF01000003">
    <property type="protein sequence ID" value="SFP05094.1"/>
    <property type="molecule type" value="Genomic_DNA"/>
</dbReference>
<protein>
    <submittedName>
        <fullName evidence="1">Uncharacterized protein</fullName>
    </submittedName>
</protein>
<keyword evidence="2" id="KW-1185">Reference proteome</keyword>
<organism evidence="1 2">
    <name type="scientific">Ruminobacter amylophilus</name>
    <dbReference type="NCBI Taxonomy" id="867"/>
    <lineage>
        <taxon>Bacteria</taxon>
        <taxon>Pseudomonadati</taxon>
        <taxon>Pseudomonadota</taxon>
        <taxon>Gammaproteobacteria</taxon>
        <taxon>Aeromonadales</taxon>
        <taxon>Succinivibrionaceae</taxon>
        <taxon>Ruminobacter</taxon>
    </lineage>
</organism>
<dbReference type="Proteomes" id="UP000243745">
    <property type="component" value="Unassembled WGS sequence"/>
</dbReference>
<dbReference type="AlphaFoldDB" id="A0A662ZFM6"/>
<evidence type="ECO:0000313" key="1">
    <source>
        <dbReference type="EMBL" id="SFP05094.1"/>
    </source>
</evidence>
<evidence type="ECO:0000313" key="2">
    <source>
        <dbReference type="Proteomes" id="UP000243745"/>
    </source>
</evidence>
<sequence>MDYAIPGASAPYRVLPNRSLNPGAAGPDPDTGCRVPVLLERYCLNVLLAVSALTDYLTSADFGFHAALIPAAGTEAFAKINLWRTEHHLPMYVLKRVKVNNAVFTLIVLNGKKFGFDGTGASAYEKLAAGVFKDAGITRYAFFPCRGDSAACCPLSCSRGGKKSAHDRNVHEADPLDFTLADCVTAAAGADGEISGFCNAGKTVREIFMLKLHEDLKELGAWHNQPAYGSFRPRELYPDSVMKELKFSDTPVKTLSNHVKFTDGNCRAPGVLKLLTLKGWRFYASIKCCEKYEELISHPDFRKLLGFEPVSFAGFNPVAYRDLEAYLHESSLCAQNLYRKLAESDVYRSMFAESLARNFAEYSGCRETAADGEKRSGIFASHTFRAGFSLTLDSSSTDSVNTGKEAEEIMDFLHVTKDEGGMKLSGTYDGTRDCTRFLAGIQPFGLPDFIRLEESVPHYRNLHACFFLVHKLALLLNAENFVFGFDSPFKGGTVTAVYGKTGCSDDEALNLMEKGIVFRGMTSPLVCGGTHAGIVYRLSGSFDRVTVLKEEY</sequence>